<protein>
    <submittedName>
        <fullName evidence="2">Uncharacterized protein</fullName>
    </submittedName>
</protein>
<dbReference type="AlphaFoldDB" id="A0A2B7XFN7"/>
<dbReference type="EMBL" id="PDNC01000014">
    <property type="protein sequence ID" value="PGH07457.1"/>
    <property type="molecule type" value="Genomic_DNA"/>
</dbReference>
<gene>
    <name evidence="2" type="ORF">GX51_01758</name>
</gene>
<dbReference type="OrthoDB" id="4941332at2759"/>
<accession>A0A2B7XFN7</accession>
<evidence type="ECO:0000313" key="3">
    <source>
        <dbReference type="Proteomes" id="UP000224080"/>
    </source>
</evidence>
<sequence length="202" mass="22654">MDAVALHAFEAISLKLALIGNAELRYKISEVVTFRSFRHTFAHLKCTYGLIGAITLVFIFPDADDVIRRIEEHSAIIAQVAISALSLQSLSSAHWTSLAVFVISLVTALLSVFYACLLHRTLGSLYRTEDVKDWLSKPSRGNELRRLEAEIMRVASIPRDEEQTPRLLGKIHKGPFGNKRKNWLLNSVPEIVGYQPLSTQLL</sequence>
<feature type="transmembrane region" description="Helical" evidence="1">
    <location>
        <begin position="97"/>
        <end position="117"/>
    </location>
</feature>
<proteinExistence type="predicted"/>
<reference evidence="2 3" key="1">
    <citation type="submission" date="2017-10" db="EMBL/GenBank/DDBJ databases">
        <title>Comparative genomics in systemic dimorphic fungi from Ajellomycetaceae.</title>
        <authorList>
            <person name="Munoz J.F."/>
            <person name="Mcewen J.G."/>
            <person name="Clay O.K."/>
            <person name="Cuomo C.A."/>
        </authorList>
    </citation>
    <scope>NUCLEOTIDE SEQUENCE [LARGE SCALE GENOMIC DNA]</scope>
    <source>
        <strain evidence="2 3">UAMH130</strain>
    </source>
</reference>
<dbReference type="STRING" id="2060905.A0A2B7XFN7"/>
<keyword evidence="1" id="KW-1133">Transmembrane helix</keyword>
<evidence type="ECO:0000256" key="1">
    <source>
        <dbReference type="SAM" id="Phobius"/>
    </source>
</evidence>
<feature type="transmembrane region" description="Helical" evidence="1">
    <location>
        <begin position="41"/>
        <end position="61"/>
    </location>
</feature>
<evidence type="ECO:0000313" key="2">
    <source>
        <dbReference type="EMBL" id="PGH07457.1"/>
    </source>
</evidence>
<keyword evidence="3" id="KW-1185">Reference proteome</keyword>
<comment type="caution">
    <text evidence="2">The sequence shown here is derived from an EMBL/GenBank/DDBJ whole genome shotgun (WGS) entry which is preliminary data.</text>
</comment>
<dbReference type="Proteomes" id="UP000224080">
    <property type="component" value="Unassembled WGS sequence"/>
</dbReference>
<name>A0A2B7XFN7_9EURO</name>
<keyword evidence="1" id="KW-0472">Membrane</keyword>
<keyword evidence="1" id="KW-0812">Transmembrane</keyword>
<organism evidence="2 3">
    <name type="scientific">Blastomyces parvus</name>
    <dbReference type="NCBI Taxonomy" id="2060905"/>
    <lineage>
        <taxon>Eukaryota</taxon>
        <taxon>Fungi</taxon>
        <taxon>Dikarya</taxon>
        <taxon>Ascomycota</taxon>
        <taxon>Pezizomycotina</taxon>
        <taxon>Eurotiomycetes</taxon>
        <taxon>Eurotiomycetidae</taxon>
        <taxon>Onygenales</taxon>
        <taxon>Ajellomycetaceae</taxon>
        <taxon>Blastomyces</taxon>
    </lineage>
</organism>